<dbReference type="InterPro" id="IPR005162">
    <property type="entry name" value="Retrotrans_gag_dom"/>
</dbReference>
<gene>
    <name evidence="2" type="ORF">CR513_34078</name>
</gene>
<dbReference type="GO" id="GO:0008270">
    <property type="term" value="F:zinc ion binding"/>
    <property type="evidence" value="ECO:0007669"/>
    <property type="project" value="InterPro"/>
</dbReference>
<proteinExistence type="predicted"/>
<dbReference type="OrthoDB" id="1436824at2759"/>
<reference evidence="2" key="1">
    <citation type="submission" date="2018-05" db="EMBL/GenBank/DDBJ databases">
        <title>Draft genome of Mucuna pruriens seed.</title>
        <authorList>
            <person name="Nnadi N.E."/>
            <person name="Vos R."/>
            <person name="Hasami M.H."/>
            <person name="Devisetty U.K."/>
            <person name="Aguiy J.C."/>
        </authorList>
    </citation>
    <scope>NUCLEOTIDE SEQUENCE [LARGE SCALE GENOMIC DNA]</scope>
    <source>
        <strain evidence="2">JCA_2017</strain>
    </source>
</reference>
<feature type="domain" description="Retrotransposon gag" evidence="1">
    <location>
        <begin position="9"/>
        <end position="81"/>
    </location>
</feature>
<dbReference type="GO" id="GO:0003676">
    <property type="term" value="F:nucleic acid binding"/>
    <property type="evidence" value="ECO:0007669"/>
    <property type="project" value="InterPro"/>
</dbReference>
<dbReference type="InterPro" id="IPR036875">
    <property type="entry name" value="Znf_CCHC_sf"/>
</dbReference>
<dbReference type="Gene3D" id="4.10.60.10">
    <property type="entry name" value="Zinc finger, CCHC-type"/>
    <property type="match status" value="1"/>
</dbReference>
<feature type="non-terminal residue" evidence="2">
    <location>
        <position position="1"/>
    </location>
</feature>
<dbReference type="SUPFAM" id="SSF57756">
    <property type="entry name" value="Retrovirus zinc finger-like domains"/>
    <property type="match status" value="1"/>
</dbReference>
<sequence>MDTYTRMEAITWENFKRIFLKKYFLEDVRNKKEMEFIELKQGNRSIANYSTKFEELLRYFVHYQNEDRKHSKCVKFINGLRLEIKQGKGRILQECRSTKEKRFRVKVAQSLILLHHLGMWNQRSMPTQSTRGSSEGVSYAPPKYMKCGKVGHYANQCLDPKVTCFNCGTQVFTFRGVLALILKV</sequence>
<dbReference type="EMBL" id="QJKJ01006945">
    <property type="protein sequence ID" value="RDX84809.1"/>
    <property type="molecule type" value="Genomic_DNA"/>
</dbReference>
<protein>
    <recommendedName>
        <fullName evidence="1">Retrotransposon gag domain-containing protein</fullName>
    </recommendedName>
</protein>
<evidence type="ECO:0000313" key="2">
    <source>
        <dbReference type="EMBL" id="RDX84809.1"/>
    </source>
</evidence>
<comment type="caution">
    <text evidence="2">The sequence shown here is derived from an EMBL/GenBank/DDBJ whole genome shotgun (WGS) entry which is preliminary data.</text>
</comment>
<keyword evidence="3" id="KW-1185">Reference proteome</keyword>
<dbReference type="Proteomes" id="UP000257109">
    <property type="component" value="Unassembled WGS sequence"/>
</dbReference>
<name>A0A371G2M0_MUCPR</name>
<evidence type="ECO:0000313" key="3">
    <source>
        <dbReference type="Proteomes" id="UP000257109"/>
    </source>
</evidence>
<evidence type="ECO:0000259" key="1">
    <source>
        <dbReference type="Pfam" id="PF03732"/>
    </source>
</evidence>
<accession>A0A371G2M0</accession>
<dbReference type="AlphaFoldDB" id="A0A371G2M0"/>
<organism evidence="2 3">
    <name type="scientific">Mucuna pruriens</name>
    <name type="common">Velvet bean</name>
    <name type="synonym">Dolichos pruriens</name>
    <dbReference type="NCBI Taxonomy" id="157652"/>
    <lineage>
        <taxon>Eukaryota</taxon>
        <taxon>Viridiplantae</taxon>
        <taxon>Streptophyta</taxon>
        <taxon>Embryophyta</taxon>
        <taxon>Tracheophyta</taxon>
        <taxon>Spermatophyta</taxon>
        <taxon>Magnoliopsida</taxon>
        <taxon>eudicotyledons</taxon>
        <taxon>Gunneridae</taxon>
        <taxon>Pentapetalae</taxon>
        <taxon>rosids</taxon>
        <taxon>fabids</taxon>
        <taxon>Fabales</taxon>
        <taxon>Fabaceae</taxon>
        <taxon>Papilionoideae</taxon>
        <taxon>50 kb inversion clade</taxon>
        <taxon>NPAAA clade</taxon>
        <taxon>indigoferoid/millettioid clade</taxon>
        <taxon>Phaseoleae</taxon>
        <taxon>Mucuna</taxon>
    </lineage>
</organism>
<dbReference type="Pfam" id="PF03732">
    <property type="entry name" value="Retrotrans_gag"/>
    <property type="match status" value="1"/>
</dbReference>